<keyword evidence="1" id="KW-0812">Transmembrane</keyword>
<keyword evidence="1" id="KW-1133">Transmembrane helix</keyword>
<sequence length="108" mass="11825">MKALMDLLENLQTEHLLAILQDLRLEELVKNPAFLGAVAVIGAVCLFKRWYGFLGIVFGLTGFVWLLSYTLQRGTELGGSGNPTLLVFIGGGVVIIGIVIYLLFIRSD</sequence>
<protein>
    <submittedName>
        <fullName evidence="2">Uncharacterized protein</fullName>
    </submittedName>
</protein>
<feature type="transmembrane region" description="Helical" evidence="1">
    <location>
        <begin position="83"/>
        <end position="104"/>
    </location>
</feature>
<evidence type="ECO:0000313" key="2">
    <source>
        <dbReference type="EMBL" id="TYO97140.1"/>
    </source>
</evidence>
<dbReference type="EMBL" id="VNIB01000011">
    <property type="protein sequence ID" value="TYO97140.1"/>
    <property type="molecule type" value="Genomic_DNA"/>
</dbReference>
<dbReference type="AlphaFoldDB" id="A0A5D3WHV4"/>
<feature type="transmembrane region" description="Helical" evidence="1">
    <location>
        <begin position="53"/>
        <end position="71"/>
    </location>
</feature>
<name>A0A5D3WHV4_9BACT</name>
<evidence type="ECO:0000313" key="3">
    <source>
        <dbReference type="Proteomes" id="UP000324159"/>
    </source>
</evidence>
<keyword evidence="3" id="KW-1185">Reference proteome</keyword>
<reference evidence="2 3" key="1">
    <citation type="submission" date="2019-07" db="EMBL/GenBank/DDBJ databases">
        <title>Genomic Encyclopedia of Type Strains, Phase IV (KMG-IV): sequencing the most valuable type-strain genomes for metagenomic binning, comparative biology and taxonomic classification.</title>
        <authorList>
            <person name="Goeker M."/>
        </authorList>
    </citation>
    <scope>NUCLEOTIDE SEQUENCE [LARGE SCALE GENOMIC DNA]</scope>
    <source>
        <strain evidence="2 3">SS015</strain>
    </source>
</reference>
<dbReference type="Proteomes" id="UP000324159">
    <property type="component" value="Unassembled WGS sequence"/>
</dbReference>
<organism evidence="2 3">
    <name type="scientific">Geothermobacter ehrlichii</name>
    <dbReference type="NCBI Taxonomy" id="213224"/>
    <lineage>
        <taxon>Bacteria</taxon>
        <taxon>Pseudomonadati</taxon>
        <taxon>Thermodesulfobacteriota</taxon>
        <taxon>Desulfuromonadia</taxon>
        <taxon>Desulfuromonadales</taxon>
        <taxon>Geothermobacteraceae</taxon>
        <taxon>Geothermobacter</taxon>
    </lineage>
</organism>
<evidence type="ECO:0000256" key="1">
    <source>
        <dbReference type="SAM" id="Phobius"/>
    </source>
</evidence>
<keyword evidence="1" id="KW-0472">Membrane</keyword>
<gene>
    <name evidence="2" type="ORF">EDC39_11170</name>
</gene>
<dbReference type="OrthoDB" id="5405865at2"/>
<proteinExistence type="predicted"/>
<dbReference type="RefSeq" id="WP_148896533.1">
    <property type="nucleotide sequence ID" value="NZ_VNIB01000011.1"/>
</dbReference>
<accession>A0A5D3WHV4</accession>
<comment type="caution">
    <text evidence="2">The sequence shown here is derived from an EMBL/GenBank/DDBJ whole genome shotgun (WGS) entry which is preliminary data.</text>
</comment>